<evidence type="ECO:0000313" key="3">
    <source>
        <dbReference type="EMBL" id="KAI2644812.1"/>
    </source>
</evidence>
<gene>
    <name evidence="3" type="ORF">H4Q32_024704</name>
</gene>
<accession>A0ABQ8L2B5</accession>
<dbReference type="Pfam" id="PF13843">
    <property type="entry name" value="DDE_Tnp_1_7"/>
    <property type="match status" value="1"/>
</dbReference>
<evidence type="ECO:0000313" key="4">
    <source>
        <dbReference type="Proteomes" id="UP000830375"/>
    </source>
</evidence>
<evidence type="ECO:0000259" key="1">
    <source>
        <dbReference type="Pfam" id="PF13842"/>
    </source>
</evidence>
<organism evidence="3 4">
    <name type="scientific">Labeo rohita</name>
    <name type="common">Indian major carp</name>
    <name type="synonym">Cyprinus rohita</name>
    <dbReference type="NCBI Taxonomy" id="84645"/>
    <lineage>
        <taxon>Eukaryota</taxon>
        <taxon>Metazoa</taxon>
        <taxon>Chordata</taxon>
        <taxon>Craniata</taxon>
        <taxon>Vertebrata</taxon>
        <taxon>Euteleostomi</taxon>
        <taxon>Actinopterygii</taxon>
        <taxon>Neopterygii</taxon>
        <taxon>Teleostei</taxon>
        <taxon>Ostariophysi</taxon>
        <taxon>Cypriniformes</taxon>
        <taxon>Cyprinidae</taxon>
        <taxon>Labeoninae</taxon>
        <taxon>Labeonini</taxon>
        <taxon>Labeo</taxon>
    </lineage>
</organism>
<feature type="domain" description="PiggyBac transposable element-derived protein 4 C-terminal zinc-finger" evidence="1">
    <location>
        <begin position="135"/>
        <end position="179"/>
    </location>
</feature>
<dbReference type="Proteomes" id="UP000830375">
    <property type="component" value="Unassembled WGS sequence"/>
</dbReference>
<protein>
    <submittedName>
        <fullName evidence="3">PiggyBac transposable element-derived protein 4</fullName>
    </submittedName>
</protein>
<dbReference type="EMBL" id="JACTAM010002430">
    <property type="protein sequence ID" value="KAI2644812.1"/>
    <property type="molecule type" value="Genomic_DNA"/>
</dbReference>
<feature type="domain" description="PiggyBac transposable element-derived protein" evidence="2">
    <location>
        <begin position="1"/>
        <end position="55"/>
    </location>
</feature>
<dbReference type="InterPro" id="IPR032718">
    <property type="entry name" value="PGBD4_Znf_C"/>
</dbReference>
<comment type="caution">
    <text evidence="3">The sequence shown here is derived from an EMBL/GenBank/DDBJ whole genome shotgun (WGS) entry which is preliminary data.</text>
</comment>
<keyword evidence="4" id="KW-1185">Reference proteome</keyword>
<evidence type="ECO:0000259" key="2">
    <source>
        <dbReference type="Pfam" id="PF13843"/>
    </source>
</evidence>
<dbReference type="Pfam" id="PF13842">
    <property type="entry name" value="zf-Tnp_2"/>
    <property type="match status" value="1"/>
</dbReference>
<dbReference type="InterPro" id="IPR029526">
    <property type="entry name" value="PGBD"/>
</dbReference>
<name>A0ABQ8L2B5_LABRO</name>
<dbReference type="PANTHER" id="PTHR47501">
    <property type="entry name" value="TRANSPOSASE-RELATED"/>
    <property type="match status" value="1"/>
</dbReference>
<reference evidence="3 4" key="1">
    <citation type="submission" date="2022-01" db="EMBL/GenBank/DDBJ databases">
        <title>A high-quality chromosome-level genome assembly of rohu carp, Labeo rohita.</title>
        <authorList>
            <person name="Arick M.A. II"/>
            <person name="Hsu C.-Y."/>
            <person name="Magbanua Z."/>
            <person name="Pechanova O."/>
            <person name="Grover C."/>
            <person name="Miller E."/>
            <person name="Thrash A."/>
            <person name="Ezzel L."/>
            <person name="Alam S."/>
            <person name="Benzie J."/>
            <person name="Hamilton M."/>
            <person name="Karsi A."/>
            <person name="Lawrence M.L."/>
            <person name="Peterson D.G."/>
        </authorList>
    </citation>
    <scope>NUCLEOTIDE SEQUENCE [LARGE SCALE GENOMIC DNA]</scope>
    <source>
        <strain evidence="4">BAU-BD-2019</strain>
        <tissue evidence="3">Blood</tissue>
    </source>
</reference>
<proteinExistence type="predicted"/>
<sequence>MFLMEDVVREIVEETNRYASEQEEETKGKMVKWAPTSIPEMYTFLASVLLIGMDRFLILLRCLHFANNTTEMFNDPTAKSSTGNWYTMINLMRGLLEEYSTSQCPPKGGRPALDTPLHLTARHCPSEVPQTTSQGSRTRRHCKVCLSSTRKSKQRRFTKYMCVPCNTPLCAVPCFEDYHNEHHLDLDLREIITISKRQWRKMIQLMIQMIQDQEHPWLSKQVKVESVFPVKHVSPVTVKKAILRYIIQRLHPFSTYTAAWQLSLQRPTLLSKIAEATLIIKQKATAAMNEVEWIVATGSHTFEVLASAINYFHLEYEICDKVVCTPTDSGSNFLKACRVFGAENNDIETEAVMREVMVWNSKMPLYSWTKMMASNSSYQNIKRIDAQKALSDEHYKKFYRSLASAKFNGIKSSLKQKQKEGVRFNPAEMLFLTEWANTTCPPAKVLNILQAETNKQLG</sequence>
<dbReference type="PANTHER" id="PTHR47501:SF7">
    <property type="entry name" value="TRANSPOSASE"/>
    <property type="match status" value="1"/>
</dbReference>